<dbReference type="PROSITE" id="PS51318">
    <property type="entry name" value="TAT"/>
    <property type="match status" value="1"/>
</dbReference>
<evidence type="ECO:0000313" key="4">
    <source>
        <dbReference type="EMBL" id="NDY90000.1"/>
    </source>
</evidence>
<dbReference type="GO" id="GO:0005886">
    <property type="term" value="C:plasma membrane"/>
    <property type="evidence" value="ECO:0007669"/>
    <property type="project" value="InterPro"/>
</dbReference>
<evidence type="ECO:0000256" key="1">
    <source>
        <dbReference type="ARBA" id="ARBA00022729"/>
    </source>
</evidence>
<feature type="domain" description="ABC transporter substrate-binding protein PnrA-like" evidence="3">
    <location>
        <begin position="43"/>
        <end position="324"/>
    </location>
</feature>
<keyword evidence="1 2" id="KW-0732">Signal</keyword>
<dbReference type="Gene3D" id="3.40.50.2300">
    <property type="match status" value="2"/>
</dbReference>
<dbReference type="InterPro" id="IPR006311">
    <property type="entry name" value="TAT_signal"/>
</dbReference>
<dbReference type="PANTHER" id="PTHR43208:SF1">
    <property type="entry name" value="ABC TRANSPORTER SUBSTRATE-BINDING PROTEIN"/>
    <property type="match status" value="1"/>
</dbReference>
<dbReference type="InterPro" id="IPR052910">
    <property type="entry name" value="ABC-Purine-Binding"/>
</dbReference>
<reference evidence="4 5" key="1">
    <citation type="submission" date="2020-02" db="EMBL/GenBank/DDBJ databases">
        <title>Ideonella bacterium strain TBM-1.</title>
        <authorList>
            <person name="Chen W.-M."/>
        </authorList>
    </citation>
    <scope>NUCLEOTIDE SEQUENCE [LARGE SCALE GENOMIC DNA]</scope>
    <source>
        <strain evidence="4 5">TBM-1</strain>
    </source>
</reference>
<name>A0A7C9TGX0_9BURK</name>
<feature type="chain" id="PRO_5028819045" evidence="2">
    <location>
        <begin position="35"/>
        <end position="372"/>
    </location>
</feature>
<organism evidence="4 5">
    <name type="scientific">Ideonella livida</name>
    <dbReference type="NCBI Taxonomy" id="2707176"/>
    <lineage>
        <taxon>Bacteria</taxon>
        <taxon>Pseudomonadati</taxon>
        <taxon>Pseudomonadota</taxon>
        <taxon>Betaproteobacteria</taxon>
        <taxon>Burkholderiales</taxon>
        <taxon>Sphaerotilaceae</taxon>
        <taxon>Ideonella</taxon>
    </lineage>
</organism>
<proteinExistence type="predicted"/>
<dbReference type="SUPFAM" id="SSF53822">
    <property type="entry name" value="Periplasmic binding protein-like I"/>
    <property type="match status" value="1"/>
</dbReference>
<dbReference type="Proteomes" id="UP000484255">
    <property type="component" value="Unassembled WGS sequence"/>
</dbReference>
<protein>
    <submittedName>
        <fullName evidence="4">BMP family ABC transporter substrate-binding protein</fullName>
    </submittedName>
</protein>
<feature type="signal peptide" evidence="2">
    <location>
        <begin position="1"/>
        <end position="34"/>
    </location>
</feature>
<dbReference type="InterPro" id="IPR003760">
    <property type="entry name" value="PnrA-like"/>
</dbReference>
<dbReference type="InterPro" id="IPR028082">
    <property type="entry name" value="Peripla_BP_I"/>
</dbReference>
<dbReference type="EMBL" id="JAAGOH010000002">
    <property type="protein sequence ID" value="NDY90000.1"/>
    <property type="molecule type" value="Genomic_DNA"/>
</dbReference>
<accession>A0A7C9TGX0</accession>
<dbReference type="Pfam" id="PF02608">
    <property type="entry name" value="Bmp"/>
    <property type="match status" value="1"/>
</dbReference>
<dbReference type="CDD" id="cd19963">
    <property type="entry name" value="PBP1_BMP-like"/>
    <property type="match status" value="1"/>
</dbReference>
<gene>
    <name evidence="4" type="ORF">G3A44_02195</name>
</gene>
<comment type="caution">
    <text evidence="4">The sequence shown here is derived from an EMBL/GenBank/DDBJ whole genome shotgun (WGS) entry which is preliminary data.</text>
</comment>
<evidence type="ECO:0000313" key="5">
    <source>
        <dbReference type="Proteomes" id="UP000484255"/>
    </source>
</evidence>
<keyword evidence="5" id="KW-1185">Reference proteome</keyword>
<evidence type="ECO:0000256" key="2">
    <source>
        <dbReference type="SAM" id="SignalP"/>
    </source>
</evidence>
<dbReference type="PANTHER" id="PTHR43208">
    <property type="entry name" value="ABC TRANSPORTER SUBSTRATE-BINDING PROTEIN"/>
    <property type="match status" value="1"/>
</dbReference>
<dbReference type="AlphaFoldDB" id="A0A7C9TGX0"/>
<sequence length="372" mass="39665">MSKNLSRTRMLRAAAAVCLSTLSGLLAVPAAVQAQAVAPAPLKVAFVYVSPVGQAGWTFQHDQGRQAMEQALGSKVRTTVVEAVAEGADSERVMRDLAAQGHQLIFATSFGYLEPALRVAADHPSVKIEHAGGYKTAANLNTYNARYYEARYLAGMLAGYSSQSGVAGYVAGFPVPEVVQGVNAFTLGMRAVNPKAEVKVVWLNAWFDPPRERDAALSLIAQGADVLTNHSGSPAVPQTAEEKGVKLVAYQSDMARFAPRAQLAAVTHHWGGYYTQVAQSVLAGRWAAKPVWGGMKDGLVRLTALSPTLPATTVKALQEREQAIKAGRFHPFSGPLKDNQGQLRLSQGVLPDPQIAQMDWLVEGVGGKLPGR</sequence>
<evidence type="ECO:0000259" key="3">
    <source>
        <dbReference type="Pfam" id="PF02608"/>
    </source>
</evidence>
<dbReference type="RefSeq" id="WP_163455866.1">
    <property type="nucleotide sequence ID" value="NZ_JAAGOH010000002.1"/>
</dbReference>